<dbReference type="InterPro" id="IPR019826">
    <property type="entry name" value="Carboxylesterase_B_AS"/>
</dbReference>
<dbReference type="PANTHER" id="PTHR43903">
    <property type="entry name" value="NEUROLIGIN"/>
    <property type="match status" value="1"/>
</dbReference>
<dbReference type="Proteomes" id="UP001163046">
    <property type="component" value="Unassembled WGS sequence"/>
</dbReference>
<evidence type="ECO:0000313" key="8">
    <source>
        <dbReference type="Proteomes" id="UP001163046"/>
    </source>
</evidence>
<sequence>MISTLLTTLSIFCVFVPLVTSVTVSTKYGDIEGLVASYPNVPTSFKSVSKFLGVPFAAPPIGKLRLKAPIPPKEWKPDVLAAKTHGNLCMQSKSFEYWHNMYSQNLSYSEDCLHLDVYTPNIGLSLPVLAYIHGGGYALGTSITYPSDILALHGVVVVVIQYRLGPLGFLTTGDSAAPGNFGMLDQVEALKWVKENIEYFGGNPSKVTIFGESAGATSVALHLLTPLSKGLFHQAIAESGVDLSPFATQPVSYGLRFAKELAQKLDCVTSDHEAMVACIREKKDTDIQKATEKINYQFYRYLRWAPVVDKNFLHDTPRNLREKGDFKKVKLMISFNSQEGGTSLGYMASSSFGMAASVDNGVSPSFFKEFVTKLAHARNSKEDNADLIADALEFMYTPWPDNSDKYALRTQLIDLIGDYNFVAPSHEVADIHSQHAPVYMYEFAHRSKNASFYPEWMGVVHAENLPYDFGIPLLPLFPAYDEADKNVSLFIMALYANFAKTGDPTPQPVSGVTWERYNSSYRAYLRVDANPKMASSFSPRRMAFWNDYHPKLAQVKFDTKKDVASGASTGVAMAIVLQIVLVIILAMF</sequence>
<dbReference type="SUPFAM" id="SSF53474">
    <property type="entry name" value="alpha/beta-Hydrolases"/>
    <property type="match status" value="1"/>
</dbReference>
<evidence type="ECO:0000256" key="3">
    <source>
        <dbReference type="PIRSR" id="PIRSR600997-1"/>
    </source>
</evidence>
<comment type="caution">
    <text evidence="7">The sequence shown here is derived from an EMBL/GenBank/DDBJ whole genome shotgun (WGS) entry which is preliminary data.</text>
</comment>
<gene>
    <name evidence="7" type="ORF">OS493_023469</name>
</gene>
<feature type="active site" description="Charge relay system" evidence="3">
    <location>
        <position position="339"/>
    </location>
</feature>
<evidence type="ECO:0000256" key="5">
    <source>
        <dbReference type="SAM" id="Phobius"/>
    </source>
</evidence>
<proteinExistence type="inferred from homology"/>
<dbReference type="EC" id="3.1.1.-" evidence="4"/>
<evidence type="ECO:0000256" key="2">
    <source>
        <dbReference type="ARBA" id="ARBA00022801"/>
    </source>
</evidence>
<keyword evidence="4" id="KW-0732">Signal</keyword>
<protein>
    <recommendedName>
        <fullName evidence="4">Carboxylic ester hydrolase</fullName>
        <ecNumber evidence="4">3.1.1.-</ecNumber>
    </recommendedName>
</protein>
<dbReference type="OrthoDB" id="5959442at2759"/>
<evidence type="ECO:0000313" key="7">
    <source>
        <dbReference type="EMBL" id="KAJ7384141.1"/>
    </source>
</evidence>
<reference evidence="7" key="1">
    <citation type="submission" date="2023-01" db="EMBL/GenBank/DDBJ databases">
        <title>Genome assembly of the deep-sea coral Lophelia pertusa.</title>
        <authorList>
            <person name="Herrera S."/>
            <person name="Cordes E."/>
        </authorList>
    </citation>
    <scope>NUCLEOTIDE SEQUENCE</scope>
    <source>
        <strain evidence="7">USNM1676648</strain>
        <tissue evidence="7">Polyp</tissue>
    </source>
</reference>
<keyword evidence="8" id="KW-1185">Reference proteome</keyword>
<feature type="chain" id="PRO_5041020203" description="Carboxylic ester hydrolase" evidence="4">
    <location>
        <begin position="22"/>
        <end position="588"/>
    </location>
</feature>
<feature type="active site" description="Charge relay system" evidence="3">
    <location>
        <position position="461"/>
    </location>
</feature>
<keyword evidence="2 4" id="KW-0378">Hydrolase</keyword>
<comment type="similarity">
    <text evidence="1 4">Belongs to the type-B carboxylesterase/lipase family.</text>
</comment>
<keyword evidence="5" id="KW-0472">Membrane</keyword>
<name>A0A9W9ZMA2_9CNID</name>
<evidence type="ECO:0000259" key="6">
    <source>
        <dbReference type="Pfam" id="PF00135"/>
    </source>
</evidence>
<keyword evidence="5" id="KW-0812">Transmembrane</keyword>
<feature type="signal peptide" evidence="4">
    <location>
        <begin position="1"/>
        <end position="21"/>
    </location>
</feature>
<accession>A0A9W9ZMA2</accession>
<dbReference type="AlphaFoldDB" id="A0A9W9ZMA2"/>
<dbReference type="CDD" id="cd00312">
    <property type="entry name" value="Esterase_lipase"/>
    <property type="match status" value="1"/>
</dbReference>
<dbReference type="InterPro" id="IPR000997">
    <property type="entry name" value="Cholinesterase"/>
</dbReference>
<dbReference type="Pfam" id="PF00135">
    <property type="entry name" value="COesterase"/>
    <property type="match status" value="1"/>
</dbReference>
<dbReference type="InterPro" id="IPR029058">
    <property type="entry name" value="AB_hydrolase_fold"/>
</dbReference>
<dbReference type="InterPro" id="IPR002018">
    <property type="entry name" value="CarbesteraseB"/>
</dbReference>
<keyword evidence="5" id="KW-1133">Transmembrane helix</keyword>
<evidence type="ECO:0000256" key="1">
    <source>
        <dbReference type="ARBA" id="ARBA00005964"/>
    </source>
</evidence>
<dbReference type="GO" id="GO:0004104">
    <property type="term" value="F:cholinesterase activity"/>
    <property type="evidence" value="ECO:0007669"/>
    <property type="project" value="InterPro"/>
</dbReference>
<feature type="transmembrane region" description="Helical" evidence="5">
    <location>
        <begin position="566"/>
        <end position="587"/>
    </location>
</feature>
<feature type="active site" description="Acyl-ester intermediate" evidence="3">
    <location>
        <position position="213"/>
    </location>
</feature>
<organism evidence="7 8">
    <name type="scientific">Desmophyllum pertusum</name>
    <dbReference type="NCBI Taxonomy" id="174260"/>
    <lineage>
        <taxon>Eukaryota</taxon>
        <taxon>Metazoa</taxon>
        <taxon>Cnidaria</taxon>
        <taxon>Anthozoa</taxon>
        <taxon>Hexacorallia</taxon>
        <taxon>Scleractinia</taxon>
        <taxon>Caryophylliina</taxon>
        <taxon>Caryophylliidae</taxon>
        <taxon>Desmophyllum</taxon>
    </lineage>
</organism>
<dbReference type="PROSITE" id="PS00122">
    <property type="entry name" value="CARBOXYLESTERASE_B_1"/>
    <property type="match status" value="1"/>
</dbReference>
<dbReference type="InterPro" id="IPR051093">
    <property type="entry name" value="Neuroligin/BSAL"/>
</dbReference>
<dbReference type="PRINTS" id="PR00878">
    <property type="entry name" value="CHOLNESTRASE"/>
</dbReference>
<dbReference type="Gene3D" id="3.40.50.1820">
    <property type="entry name" value="alpha/beta hydrolase"/>
    <property type="match status" value="1"/>
</dbReference>
<dbReference type="FunFam" id="3.40.50.1820:FF:000128">
    <property type="entry name" value="Carboxylic ester hydrolase"/>
    <property type="match status" value="1"/>
</dbReference>
<dbReference type="EMBL" id="MU825890">
    <property type="protein sequence ID" value="KAJ7384141.1"/>
    <property type="molecule type" value="Genomic_DNA"/>
</dbReference>
<evidence type="ECO:0000256" key="4">
    <source>
        <dbReference type="RuleBase" id="RU361235"/>
    </source>
</evidence>
<feature type="domain" description="Carboxylesterase type B" evidence="6">
    <location>
        <begin position="22"/>
        <end position="545"/>
    </location>
</feature>